<organism evidence="3 4">
    <name type="scientific">Sphenostylis stenocarpa</name>
    <dbReference type="NCBI Taxonomy" id="92480"/>
    <lineage>
        <taxon>Eukaryota</taxon>
        <taxon>Viridiplantae</taxon>
        <taxon>Streptophyta</taxon>
        <taxon>Embryophyta</taxon>
        <taxon>Tracheophyta</taxon>
        <taxon>Spermatophyta</taxon>
        <taxon>Magnoliopsida</taxon>
        <taxon>eudicotyledons</taxon>
        <taxon>Gunneridae</taxon>
        <taxon>Pentapetalae</taxon>
        <taxon>rosids</taxon>
        <taxon>fabids</taxon>
        <taxon>Fabales</taxon>
        <taxon>Fabaceae</taxon>
        <taxon>Papilionoideae</taxon>
        <taxon>50 kb inversion clade</taxon>
        <taxon>NPAAA clade</taxon>
        <taxon>indigoferoid/millettioid clade</taxon>
        <taxon>Phaseoleae</taxon>
        <taxon>Sphenostylis</taxon>
    </lineage>
</organism>
<dbReference type="InterPro" id="IPR009604">
    <property type="entry name" value="LsmAD_domain"/>
</dbReference>
<reference evidence="3" key="1">
    <citation type="submission" date="2023-10" db="EMBL/GenBank/DDBJ databases">
        <authorList>
            <person name="Domelevo Entfellner J.-B."/>
        </authorList>
    </citation>
    <scope>NUCLEOTIDE SEQUENCE</scope>
</reference>
<dbReference type="AlphaFoldDB" id="A0AA86VBZ6"/>
<dbReference type="PANTHER" id="PTHR12854:SF7">
    <property type="entry name" value="ATAXIN-2 HOMOLOG"/>
    <property type="match status" value="1"/>
</dbReference>
<name>A0AA86VBZ6_9FABA</name>
<feature type="region of interest" description="Disordered" evidence="1">
    <location>
        <begin position="471"/>
        <end position="497"/>
    </location>
</feature>
<dbReference type="PANTHER" id="PTHR12854">
    <property type="entry name" value="ATAXIN 2-RELATED"/>
    <property type="match status" value="1"/>
</dbReference>
<dbReference type="Pfam" id="PF06741">
    <property type="entry name" value="LsmAD"/>
    <property type="match status" value="1"/>
</dbReference>
<evidence type="ECO:0000256" key="1">
    <source>
        <dbReference type="SAM" id="MobiDB-lite"/>
    </source>
</evidence>
<dbReference type="Gramene" id="rna-AYBTSS11_LOCUS14460">
    <property type="protein sequence ID" value="CAJ1950835.1"/>
    <property type="gene ID" value="gene-AYBTSS11_LOCUS14460"/>
</dbReference>
<feature type="compositionally biased region" description="Low complexity" evidence="1">
    <location>
        <begin position="476"/>
        <end position="497"/>
    </location>
</feature>
<dbReference type="Pfam" id="PF14438">
    <property type="entry name" value="SM-ATX"/>
    <property type="match status" value="1"/>
</dbReference>
<dbReference type="SMART" id="SM01272">
    <property type="entry name" value="LsmAD"/>
    <property type="match status" value="1"/>
</dbReference>
<feature type="compositionally biased region" description="Polar residues" evidence="1">
    <location>
        <begin position="416"/>
        <end position="426"/>
    </location>
</feature>
<dbReference type="EMBL" id="OY731401">
    <property type="protein sequence ID" value="CAJ1950835.1"/>
    <property type="molecule type" value="Genomic_DNA"/>
</dbReference>
<feature type="region of interest" description="Disordered" evidence="1">
    <location>
        <begin position="26"/>
        <end position="45"/>
    </location>
</feature>
<accession>A0AA86VBZ6</accession>
<evidence type="ECO:0000313" key="3">
    <source>
        <dbReference type="EMBL" id="CAJ1950835.1"/>
    </source>
</evidence>
<evidence type="ECO:0000259" key="2">
    <source>
        <dbReference type="SMART" id="SM01272"/>
    </source>
</evidence>
<dbReference type="GO" id="GO:0010494">
    <property type="term" value="C:cytoplasmic stress granule"/>
    <property type="evidence" value="ECO:0007669"/>
    <property type="project" value="TreeGrafter"/>
</dbReference>
<dbReference type="GO" id="GO:0003729">
    <property type="term" value="F:mRNA binding"/>
    <property type="evidence" value="ECO:0007669"/>
    <property type="project" value="TreeGrafter"/>
</dbReference>
<evidence type="ECO:0000313" key="4">
    <source>
        <dbReference type="Proteomes" id="UP001189624"/>
    </source>
</evidence>
<gene>
    <name evidence="3" type="ORF">AYBTSS11_LOCUS14460</name>
</gene>
<feature type="compositionally biased region" description="Polar residues" evidence="1">
    <location>
        <begin position="352"/>
        <end position="362"/>
    </location>
</feature>
<feature type="domain" description="LsmAD" evidence="2">
    <location>
        <begin position="222"/>
        <end position="291"/>
    </location>
</feature>
<protein>
    <recommendedName>
        <fullName evidence="2">LsmAD domain-containing protein</fullName>
    </recommendedName>
</protein>
<feature type="compositionally biased region" description="Polar residues" evidence="1">
    <location>
        <begin position="35"/>
        <end position="45"/>
    </location>
</feature>
<dbReference type="Proteomes" id="UP001189624">
    <property type="component" value="Chromosome 4"/>
</dbReference>
<keyword evidence="4" id="KW-1185">Reference proteome</keyword>
<dbReference type="InterPro" id="IPR025852">
    <property type="entry name" value="SM_dom_ATX"/>
</dbReference>
<dbReference type="InterPro" id="IPR045117">
    <property type="entry name" value="ATXN2-like"/>
</dbReference>
<proteinExistence type="predicted"/>
<feature type="region of interest" description="Disordered" evidence="1">
    <location>
        <begin position="352"/>
        <end position="388"/>
    </location>
</feature>
<dbReference type="GO" id="GO:0034063">
    <property type="term" value="P:stress granule assembly"/>
    <property type="evidence" value="ECO:0007669"/>
    <property type="project" value="TreeGrafter"/>
</dbReference>
<feature type="region of interest" description="Disordered" evidence="1">
    <location>
        <begin position="415"/>
        <end position="446"/>
    </location>
</feature>
<sequence>MDLQQIGQPKSSNGYGRWKFEKEVATKSDNRIPSGKSNASSRLASTGVVTGNKGGSYGSPSHDRLVYLTTCLIGQHVEVQVKNGSIYSGIFHATNTDKDYGIILRMACLTKDDFLQGQRSDVEPVSKAPSKTLIIPSNDLVQVIAKDVSVFRDGQTSEPHYDMHHEIMVDSVISQSRHVETGRELQPWVPDEDDPECPELENIFDGPWNRGWDQFETNKMLFGVQSTFNEELYTTKLEKGPQTRELEKQALRIAREIEGEETPDLHLAEERGLYHSFDIDEETRFSSVYRGTVDDIGYDENEDKLDSHNSETFDNIYGLVIKRPGEVSQKGNNAAQTWSNFSSVGHSELCHSSTGMDSCRTGSNDHAKQLASELPAQSCSHSDGESRIQENSANNLHGANDNTVEEKWIQAEDVQLSKSQDIQSSLKSKKAGSEEGGLSPNGASSASSTHILSKALEETVSVGETKSVISRGRLGGCTSSGPGISPSSSVGSLSSEKSTLNPYAKEFKLNPNAKSFMPSQAHARPRSPASDGSFYYPAAVSSVPNMPAMPMGIGVGTTFAGPQPVMYNPQVAQMPSQPYFHPNGPPYGQLLGHPRQILYVPSYQPVRTRMRCRIRDGITDRLVDCIPGTSDPCLKRMNQVDGLKNKKKEIEGREIGRSIEGAWRAFKRNTEVYGVGGITV</sequence>